<protein>
    <recommendedName>
        <fullName evidence="3">Receptor L-domain domain-containing protein</fullName>
    </recommendedName>
</protein>
<dbReference type="Proteomes" id="UP001152747">
    <property type="component" value="Unassembled WGS sequence"/>
</dbReference>
<dbReference type="AlphaFoldDB" id="A0A9P1IJU7"/>
<feature type="domain" description="Receptor L-domain" evidence="3">
    <location>
        <begin position="43"/>
        <end position="150"/>
    </location>
</feature>
<gene>
    <name evidence="4" type="ORF">CAMP_LOCUS7189</name>
</gene>
<dbReference type="Gene3D" id="3.20.20.140">
    <property type="entry name" value="Metal-dependent hydrolases"/>
    <property type="match status" value="1"/>
</dbReference>
<dbReference type="InterPro" id="IPR000494">
    <property type="entry name" value="Rcpt_L-dom"/>
</dbReference>
<dbReference type="Pfam" id="PF01030">
    <property type="entry name" value="Recep_L_domain"/>
    <property type="match status" value="1"/>
</dbReference>
<dbReference type="InterPro" id="IPR018228">
    <property type="entry name" value="DNase_TatD-rel_CS"/>
</dbReference>
<dbReference type="InterPro" id="IPR001130">
    <property type="entry name" value="TatD-like"/>
</dbReference>
<organism evidence="4 5">
    <name type="scientific">Caenorhabditis angaria</name>
    <dbReference type="NCBI Taxonomy" id="860376"/>
    <lineage>
        <taxon>Eukaryota</taxon>
        <taxon>Metazoa</taxon>
        <taxon>Ecdysozoa</taxon>
        <taxon>Nematoda</taxon>
        <taxon>Chromadorea</taxon>
        <taxon>Rhabditida</taxon>
        <taxon>Rhabditina</taxon>
        <taxon>Rhabditomorpha</taxon>
        <taxon>Rhabditoidea</taxon>
        <taxon>Rhabditidae</taxon>
        <taxon>Peloderinae</taxon>
        <taxon>Caenorhabditis</taxon>
    </lineage>
</organism>
<keyword evidence="2" id="KW-0378">Hydrolase</keyword>
<dbReference type="SUPFAM" id="SSF52058">
    <property type="entry name" value="L domain-like"/>
    <property type="match status" value="1"/>
</dbReference>
<name>A0A9P1IJU7_9PELO</name>
<dbReference type="PANTHER" id="PTHR46363">
    <property type="entry name" value="DEOXYRIBONUCLEASE TATDN2-RELATED"/>
    <property type="match status" value="1"/>
</dbReference>
<dbReference type="EMBL" id="CANHGI010000003">
    <property type="protein sequence ID" value="CAI5444552.1"/>
    <property type="molecule type" value="Genomic_DNA"/>
</dbReference>
<dbReference type="InterPro" id="IPR032466">
    <property type="entry name" value="Metal_Hydrolase"/>
</dbReference>
<sequence length="397" mass="45554">MSNASFFVKNMITSETYCRLDSLSFFNHSNLPENCQVLTDSIVINGSITFSLEDSLNSTDFLDFFYFSNSTFQERLNSIQEIFGNIVVMNSDLENLDFPNLRRIYNFQPTFPVILLQNNTRLSEISFPAFEKIDYFGAYNSTVLYAYSNPLLKSCQDATCQNLGQISIDPGDTDPCSNFSSSSLKSNSTLLAQIIYTDIIENSNSKSFQLFFVIYLWFYTKCGIDLNKCESSLDQQKRAFRRQIQLAFKYDMALVIHCRTGRNGDAEAECLQILKEELNKPGQHRYLRIHRHCYMENWENAKKWIEICPNIVFGFTPAVFNFSASQLEAIRNIPLNRIILETDAPYFVPSMFKDILQWVNLPGTAASAALLIAKVKNIPIGELMRHALLNTRRTYSL</sequence>
<evidence type="ECO:0000259" key="3">
    <source>
        <dbReference type="Pfam" id="PF01030"/>
    </source>
</evidence>
<evidence type="ECO:0000256" key="1">
    <source>
        <dbReference type="ARBA" id="ARBA00009275"/>
    </source>
</evidence>
<dbReference type="SUPFAM" id="SSF51556">
    <property type="entry name" value="Metallo-dependent hydrolases"/>
    <property type="match status" value="1"/>
</dbReference>
<evidence type="ECO:0000313" key="5">
    <source>
        <dbReference type="Proteomes" id="UP001152747"/>
    </source>
</evidence>
<comment type="similarity">
    <text evidence="1">Belongs to the metallo-dependent hydrolases superfamily. TatD-type hydrolase family.</text>
</comment>
<evidence type="ECO:0000313" key="4">
    <source>
        <dbReference type="EMBL" id="CAI5444552.1"/>
    </source>
</evidence>
<keyword evidence="5" id="KW-1185">Reference proteome</keyword>
<dbReference type="Gene3D" id="3.80.20.20">
    <property type="entry name" value="Receptor L-domain"/>
    <property type="match status" value="1"/>
</dbReference>
<dbReference type="PROSITE" id="PS01091">
    <property type="entry name" value="TATD_3"/>
    <property type="match status" value="1"/>
</dbReference>
<comment type="caution">
    <text evidence="4">The sequence shown here is derived from an EMBL/GenBank/DDBJ whole genome shotgun (WGS) entry which is preliminary data.</text>
</comment>
<dbReference type="InterPro" id="IPR036941">
    <property type="entry name" value="Rcpt_L-dom_sf"/>
</dbReference>
<dbReference type="OrthoDB" id="5850839at2759"/>
<evidence type="ECO:0000256" key="2">
    <source>
        <dbReference type="ARBA" id="ARBA00022801"/>
    </source>
</evidence>
<accession>A0A9P1IJU7</accession>
<dbReference type="Pfam" id="PF01026">
    <property type="entry name" value="TatD_DNase"/>
    <property type="match status" value="1"/>
</dbReference>
<proteinExistence type="inferred from homology"/>
<reference evidence="4" key="1">
    <citation type="submission" date="2022-11" db="EMBL/GenBank/DDBJ databases">
        <authorList>
            <person name="Kikuchi T."/>
        </authorList>
    </citation>
    <scope>NUCLEOTIDE SEQUENCE</scope>
    <source>
        <strain evidence="4">PS1010</strain>
    </source>
</reference>
<dbReference type="PANTHER" id="PTHR46363:SF1">
    <property type="entry name" value="DEOXYRIBONUCLEASE TATDN2-RELATED"/>
    <property type="match status" value="1"/>
</dbReference>
<dbReference type="GO" id="GO:0016788">
    <property type="term" value="F:hydrolase activity, acting on ester bonds"/>
    <property type="evidence" value="ECO:0007669"/>
    <property type="project" value="InterPro"/>
</dbReference>